<dbReference type="AlphaFoldDB" id="A0A8J4Y7F0"/>
<accession>A0A8J4Y7F0</accession>
<proteinExistence type="predicted"/>
<keyword evidence="5" id="KW-1185">Reference proteome</keyword>
<dbReference type="InterPro" id="IPR052414">
    <property type="entry name" value="U3_snoRNA-assoc_WDR"/>
</dbReference>
<keyword evidence="2" id="KW-0539">Nucleus</keyword>
<comment type="subcellular location">
    <subcellularLocation>
        <location evidence="1">Nucleus</location>
    </subcellularLocation>
</comment>
<dbReference type="Proteomes" id="UP000770661">
    <property type="component" value="Unassembled WGS sequence"/>
</dbReference>
<dbReference type="EMBL" id="JACEEZ010010144">
    <property type="protein sequence ID" value="KAG0722002.1"/>
    <property type="molecule type" value="Genomic_DNA"/>
</dbReference>
<dbReference type="Gene3D" id="2.130.10.10">
    <property type="entry name" value="YVTN repeat-like/Quinoprotein amine dehydrogenase"/>
    <property type="match status" value="1"/>
</dbReference>
<evidence type="ECO:0000256" key="2">
    <source>
        <dbReference type="ARBA" id="ARBA00023242"/>
    </source>
</evidence>
<reference evidence="4" key="1">
    <citation type="submission" date="2020-07" db="EMBL/GenBank/DDBJ databases">
        <title>The High-quality genome of the commercially important snow crab, Chionoecetes opilio.</title>
        <authorList>
            <person name="Jeong J.-H."/>
            <person name="Ryu S."/>
        </authorList>
    </citation>
    <scope>NUCLEOTIDE SEQUENCE</scope>
    <source>
        <strain evidence="4">MADBK_172401_WGS</strain>
        <tissue evidence="4">Digestive gland</tissue>
    </source>
</reference>
<keyword evidence="3" id="KW-0853">WD repeat</keyword>
<dbReference type="PANTHER" id="PTHR44267">
    <property type="entry name" value="WD REPEAT-CONTAINING PROTEIN 43"/>
    <property type="match status" value="1"/>
</dbReference>
<dbReference type="GO" id="GO:0005730">
    <property type="term" value="C:nucleolus"/>
    <property type="evidence" value="ECO:0007669"/>
    <property type="project" value="TreeGrafter"/>
</dbReference>
<dbReference type="InterPro" id="IPR036322">
    <property type="entry name" value="WD40_repeat_dom_sf"/>
</dbReference>
<dbReference type="InterPro" id="IPR015943">
    <property type="entry name" value="WD40/YVTN_repeat-like_dom_sf"/>
</dbReference>
<sequence length="216" mass="23554">MQGKFYSFSPSGEKLSQVGPDGMVRVWDTATGVLDHEYQPASHLMAKPSCIQYSPQVIAKKKSKQARGEGRSSVLAVATLQGTVLVYCPEKRELLATLHHSQPQAVVDLAWLLPTVLFTLSADNTVVKWNVLTGERTACVEVRGGSSLCALNGRSLCVAKSGIEHIVLQKKGGVKVKKSFTGHTSTVAQLLPLPTQSHPDRYFLSCSPDDRFVYAW</sequence>
<feature type="repeat" description="WD" evidence="3">
    <location>
        <begin position="7"/>
        <end position="37"/>
    </location>
</feature>
<evidence type="ECO:0000313" key="4">
    <source>
        <dbReference type="EMBL" id="KAG0722002.1"/>
    </source>
</evidence>
<dbReference type="OrthoDB" id="6351484at2759"/>
<comment type="caution">
    <text evidence="4">The sequence shown here is derived from an EMBL/GenBank/DDBJ whole genome shotgun (WGS) entry which is preliminary data.</text>
</comment>
<dbReference type="PANTHER" id="PTHR44267:SF1">
    <property type="entry name" value="WD REPEAT-CONTAINING PROTEIN 43"/>
    <property type="match status" value="1"/>
</dbReference>
<dbReference type="PROSITE" id="PS50082">
    <property type="entry name" value="WD_REPEATS_2"/>
    <property type="match status" value="1"/>
</dbReference>
<protein>
    <submittedName>
        <fullName evidence="4">WD repeat-containing protein 43</fullName>
    </submittedName>
</protein>
<name>A0A8J4Y7F0_CHIOP</name>
<dbReference type="InterPro" id="IPR001680">
    <property type="entry name" value="WD40_rpt"/>
</dbReference>
<evidence type="ECO:0000256" key="3">
    <source>
        <dbReference type="PROSITE-ProRule" id="PRU00221"/>
    </source>
</evidence>
<evidence type="ECO:0000256" key="1">
    <source>
        <dbReference type="ARBA" id="ARBA00004123"/>
    </source>
</evidence>
<evidence type="ECO:0000313" key="5">
    <source>
        <dbReference type="Proteomes" id="UP000770661"/>
    </source>
</evidence>
<organism evidence="4 5">
    <name type="scientific">Chionoecetes opilio</name>
    <name type="common">Atlantic snow crab</name>
    <name type="synonym">Cancer opilio</name>
    <dbReference type="NCBI Taxonomy" id="41210"/>
    <lineage>
        <taxon>Eukaryota</taxon>
        <taxon>Metazoa</taxon>
        <taxon>Ecdysozoa</taxon>
        <taxon>Arthropoda</taxon>
        <taxon>Crustacea</taxon>
        <taxon>Multicrustacea</taxon>
        <taxon>Malacostraca</taxon>
        <taxon>Eumalacostraca</taxon>
        <taxon>Eucarida</taxon>
        <taxon>Decapoda</taxon>
        <taxon>Pleocyemata</taxon>
        <taxon>Brachyura</taxon>
        <taxon>Eubrachyura</taxon>
        <taxon>Majoidea</taxon>
        <taxon>Majidae</taxon>
        <taxon>Chionoecetes</taxon>
    </lineage>
</organism>
<dbReference type="GO" id="GO:0000462">
    <property type="term" value="P:maturation of SSU-rRNA from tricistronic rRNA transcript (SSU-rRNA, 5.8S rRNA, LSU-rRNA)"/>
    <property type="evidence" value="ECO:0007669"/>
    <property type="project" value="TreeGrafter"/>
</dbReference>
<gene>
    <name evidence="4" type="primary">WDR43</name>
    <name evidence="4" type="ORF">GWK47_045255</name>
</gene>
<dbReference type="SUPFAM" id="SSF50978">
    <property type="entry name" value="WD40 repeat-like"/>
    <property type="match status" value="1"/>
</dbReference>